<keyword evidence="3" id="KW-1185">Reference proteome</keyword>
<dbReference type="AlphaFoldDB" id="A0A5M6CIB1"/>
<keyword evidence="1" id="KW-0472">Membrane</keyword>
<evidence type="ECO:0000313" key="2">
    <source>
        <dbReference type="EMBL" id="KAA5534844.1"/>
    </source>
</evidence>
<accession>A0A5M6CIB1</accession>
<name>A0A5M6CIB1_9BACT</name>
<feature type="transmembrane region" description="Helical" evidence="1">
    <location>
        <begin position="6"/>
        <end position="25"/>
    </location>
</feature>
<protein>
    <recommendedName>
        <fullName evidence="4">tRNA_anti-like</fullName>
    </recommendedName>
</protein>
<keyword evidence="1" id="KW-0812">Transmembrane</keyword>
<organism evidence="2 3">
    <name type="scientific">Taibaiella lutea</name>
    <dbReference type="NCBI Taxonomy" id="2608001"/>
    <lineage>
        <taxon>Bacteria</taxon>
        <taxon>Pseudomonadati</taxon>
        <taxon>Bacteroidota</taxon>
        <taxon>Chitinophagia</taxon>
        <taxon>Chitinophagales</taxon>
        <taxon>Chitinophagaceae</taxon>
        <taxon>Taibaiella</taxon>
    </lineage>
</organism>
<gene>
    <name evidence="2" type="ORF">F0919_09560</name>
</gene>
<proteinExistence type="predicted"/>
<dbReference type="EMBL" id="VWSH01000002">
    <property type="protein sequence ID" value="KAA5534844.1"/>
    <property type="molecule type" value="Genomic_DNA"/>
</dbReference>
<dbReference type="InterPro" id="IPR024422">
    <property type="entry name" value="Protein_unknown_function_OB"/>
</dbReference>
<evidence type="ECO:0000256" key="1">
    <source>
        <dbReference type="SAM" id="Phobius"/>
    </source>
</evidence>
<evidence type="ECO:0000313" key="3">
    <source>
        <dbReference type="Proteomes" id="UP000323632"/>
    </source>
</evidence>
<comment type="caution">
    <text evidence="2">The sequence shown here is derived from an EMBL/GenBank/DDBJ whole genome shotgun (WGS) entry which is preliminary data.</text>
</comment>
<sequence length="135" mass="15000">MKRKYILISLCVLMITGISIIYWMWHKPEKKVESEEGIVMSVDKLCHDFSTNETMANKLYLNKAIEVKGQINEISDNLDGGTMLVFSASNGIDYIESALREKTTGLQTGTSVTIKGFCVGKTITGVSLTDCILLR</sequence>
<evidence type="ECO:0008006" key="4">
    <source>
        <dbReference type="Google" id="ProtNLM"/>
    </source>
</evidence>
<reference evidence="2 3" key="1">
    <citation type="submission" date="2019-09" db="EMBL/GenBank/DDBJ databases">
        <title>Genome sequence and assembly of Taibaiella sp.</title>
        <authorList>
            <person name="Chhetri G."/>
        </authorList>
    </citation>
    <scope>NUCLEOTIDE SEQUENCE [LARGE SCALE GENOMIC DNA]</scope>
    <source>
        <strain evidence="2 3">KVB11</strain>
    </source>
</reference>
<dbReference type="RefSeq" id="WP_150032523.1">
    <property type="nucleotide sequence ID" value="NZ_VWSH01000002.1"/>
</dbReference>
<dbReference type="Pfam" id="PF12869">
    <property type="entry name" value="tRNA_anti-like"/>
    <property type="match status" value="1"/>
</dbReference>
<keyword evidence="1" id="KW-1133">Transmembrane helix</keyword>
<dbReference type="Proteomes" id="UP000323632">
    <property type="component" value="Unassembled WGS sequence"/>
</dbReference>